<dbReference type="EMBL" id="LR215024">
    <property type="protein sequence ID" value="VEU70404.1"/>
    <property type="molecule type" value="Genomic_DNA"/>
</dbReference>
<keyword evidence="3 4" id="KW-0687">Ribonucleoprotein</keyword>
<name>A0A449AV51_9BACT</name>
<dbReference type="PRINTS" id="PR00974">
    <property type="entry name" value="RIBOSOMALS18"/>
</dbReference>
<comment type="subunit">
    <text evidence="4">Part of the 30S ribosomal subunit. Forms a tight heterodimer with protein bS6.</text>
</comment>
<dbReference type="GO" id="GO:0006412">
    <property type="term" value="P:translation"/>
    <property type="evidence" value="ECO:0007669"/>
    <property type="project" value="UniProtKB-UniRule"/>
</dbReference>
<keyword evidence="4" id="KW-0699">rRNA-binding</keyword>
<dbReference type="GO" id="GO:0003735">
    <property type="term" value="F:structural constituent of ribosome"/>
    <property type="evidence" value="ECO:0007669"/>
    <property type="project" value="InterPro"/>
</dbReference>
<dbReference type="Gene3D" id="4.10.640.10">
    <property type="entry name" value="Ribosomal protein S18"/>
    <property type="match status" value="1"/>
</dbReference>
<dbReference type="SUPFAM" id="SSF46911">
    <property type="entry name" value="Ribosomal protein S18"/>
    <property type="match status" value="1"/>
</dbReference>
<reference evidence="6 7" key="1">
    <citation type="submission" date="2019-01" db="EMBL/GenBank/DDBJ databases">
        <authorList>
            <consortium name="Pathogen Informatics"/>
        </authorList>
    </citation>
    <scope>NUCLEOTIDE SEQUENCE [LARGE SCALE GENOMIC DNA]</scope>
    <source>
        <strain evidence="6 7">NCTC10194</strain>
    </source>
</reference>
<dbReference type="InterPro" id="IPR001648">
    <property type="entry name" value="Ribosomal_bS18"/>
</dbReference>
<dbReference type="PANTHER" id="PTHR13479:SF40">
    <property type="entry name" value="SMALL RIBOSOMAL SUBUNIT PROTEIN BS18M"/>
    <property type="match status" value="1"/>
</dbReference>
<evidence type="ECO:0000256" key="1">
    <source>
        <dbReference type="ARBA" id="ARBA00005589"/>
    </source>
</evidence>
<dbReference type="KEGG" id="mgly:NCTC10194_00415"/>
<dbReference type="GO" id="GO:0070181">
    <property type="term" value="F:small ribosomal subunit rRNA binding"/>
    <property type="evidence" value="ECO:0007669"/>
    <property type="project" value="TreeGrafter"/>
</dbReference>
<comment type="similarity">
    <text evidence="1 4 5">Belongs to the bacterial ribosomal protein bS18 family.</text>
</comment>
<dbReference type="RefSeq" id="WP_027333357.1">
    <property type="nucleotide sequence ID" value="NZ_LR215024.1"/>
</dbReference>
<dbReference type="AlphaFoldDB" id="A0A449AV51"/>
<dbReference type="HAMAP" id="MF_00270">
    <property type="entry name" value="Ribosomal_bS18"/>
    <property type="match status" value="1"/>
</dbReference>
<evidence type="ECO:0000256" key="5">
    <source>
        <dbReference type="RuleBase" id="RU003910"/>
    </source>
</evidence>
<accession>A0A449AV51</accession>
<keyword evidence="4" id="KW-0694">RNA-binding</keyword>
<proteinExistence type="inferred from homology"/>
<evidence type="ECO:0000256" key="4">
    <source>
        <dbReference type="HAMAP-Rule" id="MF_00270"/>
    </source>
</evidence>
<evidence type="ECO:0000256" key="3">
    <source>
        <dbReference type="ARBA" id="ARBA00023274"/>
    </source>
</evidence>
<dbReference type="PANTHER" id="PTHR13479">
    <property type="entry name" value="30S RIBOSOMAL PROTEIN S18"/>
    <property type="match status" value="1"/>
</dbReference>
<evidence type="ECO:0000256" key="2">
    <source>
        <dbReference type="ARBA" id="ARBA00022980"/>
    </source>
</evidence>
<comment type="function">
    <text evidence="4">Binds as a heterodimer with protein bS6 to the central domain of the 16S rRNA, where it helps stabilize the platform of the 30S subunit.</text>
</comment>
<evidence type="ECO:0000313" key="6">
    <source>
        <dbReference type="EMBL" id="VEU70404.1"/>
    </source>
</evidence>
<evidence type="ECO:0000313" key="7">
    <source>
        <dbReference type="Proteomes" id="UP000290815"/>
    </source>
</evidence>
<dbReference type="InterPro" id="IPR036870">
    <property type="entry name" value="Ribosomal_bS18_sf"/>
</dbReference>
<organism evidence="6 7">
    <name type="scientific">Mycoplasmopsis glycophila</name>
    <dbReference type="NCBI Taxonomy" id="171285"/>
    <lineage>
        <taxon>Bacteria</taxon>
        <taxon>Bacillati</taxon>
        <taxon>Mycoplasmatota</taxon>
        <taxon>Mycoplasmoidales</taxon>
        <taxon>Metamycoplasmataceae</taxon>
        <taxon>Mycoplasmopsis</taxon>
    </lineage>
</organism>
<gene>
    <name evidence="6" type="primary">MCYN0691</name>
    <name evidence="4" type="synonym">rpsR</name>
    <name evidence="6" type="ORF">NCTC10194_00415</name>
</gene>
<dbReference type="Proteomes" id="UP000290815">
    <property type="component" value="Chromosome"/>
</dbReference>
<dbReference type="Pfam" id="PF01084">
    <property type="entry name" value="Ribosomal_S18"/>
    <property type="match status" value="1"/>
</dbReference>
<dbReference type="GO" id="GO:0022627">
    <property type="term" value="C:cytosolic small ribosomal subunit"/>
    <property type="evidence" value="ECO:0007669"/>
    <property type="project" value="TreeGrafter"/>
</dbReference>
<protein>
    <recommendedName>
        <fullName evidence="4">Small ribosomal subunit protein bS18</fullName>
    </recommendedName>
</protein>
<keyword evidence="7" id="KW-1185">Reference proteome</keyword>
<sequence>MAYTKRKKAFQGRKRVCEFCENKIFYVDYKNVELLKKFISATGQIKGKSTTGVCAKHQRKVATAIKRARFVALMPYTIVRARINK</sequence>
<dbReference type="NCBIfam" id="TIGR00165">
    <property type="entry name" value="S18"/>
    <property type="match status" value="1"/>
</dbReference>
<keyword evidence="2 4" id="KW-0689">Ribosomal protein</keyword>